<sequence length="559" mass="60736">MLDIPPDVLAQAAGSGGCSPSGPFKSRTDELVASLRMGDHGISSSALDVFLALVRHPEFRPDALTFQSASDIDQRVAVHRKTLARERSYRTVREHAVEDGGCTQLRLPFEILLNIIDQVSDSRPNFDGLSSGAPHNGVVERLKALSLTHRSLTIPSQRALSSRLTSWSPLHIAGLSHSPLLGDHTRELVLILNLLVSRTNREALSVTGSVPTTFSELVSSSLALVKRASKLEALKVVPPSFVSEGIQDELLRFLRGIGSEAKSLQHFWWAAPDLANSRARMDIEEISSCLRASPSVNSITLRNVRLGWSDDVGADVEGLEVNTPPQIKSLSMILVDSALYLSPRSISSLEWLLGRGSLTSLTIDLTSISTSRAYTSFILRILADGAGAHLEQLRLRIGASVGFLEDDADIARFFASCTRLRYLQIWVGSAGGVWSGGNAGTHGEGNFTASAVSHAASLTRTLLSHAMRSCRALETLHLSFFHIAGGLYMSKNSKEQWQLLDHDVTRSLLNPVSTSMRKVMIDTARSPLSNVYEFASVRKVCSVQGYALDVKVDSSLTFT</sequence>
<dbReference type="OrthoDB" id="3291999at2759"/>
<gene>
    <name evidence="1" type="ORF">SCHPADRAFT_566993</name>
</gene>
<keyword evidence="2" id="KW-1185">Reference proteome</keyword>
<dbReference type="EMBL" id="KQ086057">
    <property type="protein sequence ID" value="KLO09380.1"/>
    <property type="molecule type" value="Genomic_DNA"/>
</dbReference>
<organism evidence="1 2">
    <name type="scientific">Schizopora paradoxa</name>
    <dbReference type="NCBI Taxonomy" id="27342"/>
    <lineage>
        <taxon>Eukaryota</taxon>
        <taxon>Fungi</taxon>
        <taxon>Dikarya</taxon>
        <taxon>Basidiomycota</taxon>
        <taxon>Agaricomycotina</taxon>
        <taxon>Agaricomycetes</taxon>
        <taxon>Hymenochaetales</taxon>
        <taxon>Schizoporaceae</taxon>
        <taxon>Schizopora</taxon>
    </lineage>
</organism>
<proteinExistence type="predicted"/>
<dbReference type="Gene3D" id="3.80.10.10">
    <property type="entry name" value="Ribonuclease Inhibitor"/>
    <property type="match status" value="1"/>
</dbReference>
<reference evidence="1 2" key="1">
    <citation type="submission" date="2015-04" db="EMBL/GenBank/DDBJ databases">
        <title>Complete genome sequence of Schizopora paradoxa KUC8140, a cosmopolitan wood degrader in East Asia.</title>
        <authorList>
            <consortium name="DOE Joint Genome Institute"/>
            <person name="Min B."/>
            <person name="Park H."/>
            <person name="Jang Y."/>
            <person name="Kim J.-J."/>
            <person name="Kim K.H."/>
            <person name="Pangilinan J."/>
            <person name="Lipzen A."/>
            <person name="Riley R."/>
            <person name="Grigoriev I.V."/>
            <person name="Spatafora J.W."/>
            <person name="Choi I.-G."/>
        </authorList>
    </citation>
    <scope>NUCLEOTIDE SEQUENCE [LARGE SCALE GENOMIC DNA]</scope>
    <source>
        <strain evidence="1 2">KUC8140</strain>
    </source>
</reference>
<evidence type="ECO:0000313" key="2">
    <source>
        <dbReference type="Proteomes" id="UP000053477"/>
    </source>
</evidence>
<accession>A0A0H2RBX3</accession>
<protein>
    <submittedName>
        <fullName evidence="1">Uncharacterized protein</fullName>
    </submittedName>
</protein>
<dbReference type="InParanoid" id="A0A0H2RBX3"/>
<dbReference type="SUPFAM" id="SSF52047">
    <property type="entry name" value="RNI-like"/>
    <property type="match status" value="1"/>
</dbReference>
<evidence type="ECO:0000313" key="1">
    <source>
        <dbReference type="EMBL" id="KLO09380.1"/>
    </source>
</evidence>
<dbReference type="AlphaFoldDB" id="A0A0H2RBX3"/>
<dbReference type="InterPro" id="IPR032675">
    <property type="entry name" value="LRR_dom_sf"/>
</dbReference>
<dbReference type="Proteomes" id="UP000053477">
    <property type="component" value="Unassembled WGS sequence"/>
</dbReference>
<name>A0A0H2RBX3_9AGAM</name>